<accession>A0ABT6GL60</accession>
<gene>
    <name evidence="2" type="ORF">MNO81_04205</name>
</gene>
<evidence type="ECO:0000313" key="3">
    <source>
        <dbReference type="Proteomes" id="UP001154266"/>
    </source>
</evidence>
<name>A0ABT6GL60_MYCGU</name>
<proteinExistence type="predicted"/>
<dbReference type="EMBL" id="JAKZMO010000003">
    <property type="protein sequence ID" value="MDG5481995.1"/>
    <property type="molecule type" value="Genomic_DNA"/>
</dbReference>
<dbReference type="InterPro" id="IPR046036">
    <property type="entry name" value="DUF5994"/>
</dbReference>
<keyword evidence="3" id="KW-1185">Reference proteome</keyword>
<feature type="region of interest" description="Disordered" evidence="1">
    <location>
        <begin position="187"/>
        <end position="227"/>
    </location>
</feature>
<comment type="caution">
    <text evidence="2">The sequence shown here is derived from an EMBL/GenBank/DDBJ whole genome shotgun (WGS) entry which is preliminary data.</text>
</comment>
<evidence type="ECO:0000256" key="1">
    <source>
        <dbReference type="SAM" id="MobiDB-lite"/>
    </source>
</evidence>
<organism evidence="2 3">
    <name type="scientific">Mycolicibacterium gadium</name>
    <name type="common">Mycobacterium gadium</name>
    <dbReference type="NCBI Taxonomy" id="1794"/>
    <lineage>
        <taxon>Bacteria</taxon>
        <taxon>Bacillati</taxon>
        <taxon>Actinomycetota</taxon>
        <taxon>Actinomycetes</taxon>
        <taxon>Mycobacteriales</taxon>
        <taxon>Mycobacteriaceae</taxon>
        <taxon>Mycolicibacterium</taxon>
    </lineage>
</organism>
<reference evidence="2" key="1">
    <citation type="journal article" date="2023" name="Environ. Microbiol.">
        <title>The 2-methylpropene degradation pathway in Mycobacteriaceae family strains.</title>
        <authorList>
            <person name="Helbich S."/>
            <person name="Barrantes I."/>
            <person name="Dos Anjos Borges L.G."/>
            <person name="Pieper D.H."/>
            <person name="Vainshtein Y."/>
            <person name="Sohn K."/>
            <person name="Engesser K.H."/>
        </authorList>
    </citation>
    <scope>NUCLEOTIDE SEQUENCE</scope>
    <source>
        <strain evidence="2">IBE100</strain>
    </source>
</reference>
<sequence>MSHERRWMIASPRLQMKRTHGSAGIVQGGWWPLTDELHVELQHLLAALSSRSGTIERVIYDERSWAPASMRMEFRAHSVILEPSNTSPNTLTVSGKNFGTLVLLVVPPDTDPTAAHAAVMAAAHPDDVSSAAELLAIGMRAAHDGRPDWQRATAVGSTVKDDAGAPVATAGPAVTRAHRFSRTNIAQQTAMPGAERHAGQNSPTRSPRRAQSRFDAHNRVRCDNRTA</sequence>
<dbReference type="Proteomes" id="UP001154266">
    <property type="component" value="Unassembled WGS sequence"/>
</dbReference>
<evidence type="ECO:0000313" key="2">
    <source>
        <dbReference type="EMBL" id="MDG5481995.1"/>
    </source>
</evidence>
<dbReference type="Pfam" id="PF19457">
    <property type="entry name" value="DUF5994"/>
    <property type="match status" value="1"/>
</dbReference>
<feature type="compositionally biased region" description="Basic and acidic residues" evidence="1">
    <location>
        <begin position="212"/>
        <end position="227"/>
    </location>
</feature>
<dbReference type="RefSeq" id="WP_278219911.1">
    <property type="nucleotide sequence ID" value="NZ_JAKZMO010000003.1"/>
</dbReference>
<protein>
    <submittedName>
        <fullName evidence="2">DUF5994 family protein</fullName>
    </submittedName>
</protein>